<organism evidence="2 3">
    <name type="scientific">Symbiodinium pilosum</name>
    <name type="common">Dinoflagellate</name>
    <dbReference type="NCBI Taxonomy" id="2952"/>
    <lineage>
        <taxon>Eukaryota</taxon>
        <taxon>Sar</taxon>
        <taxon>Alveolata</taxon>
        <taxon>Dinophyceae</taxon>
        <taxon>Suessiales</taxon>
        <taxon>Symbiodiniaceae</taxon>
        <taxon>Symbiodinium</taxon>
    </lineage>
</organism>
<protein>
    <submittedName>
        <fullName evidence="2">Bst1 protein</fullName>
    </submittedName>
</protein>
<name>A0A812N772_SYMPI</name>
<evidence type="ECO:0000256" key="1">
    <source>
        <dbReference type="SAM" id="MobiDB-lite"/>
    </source>
</evidence>
<dbReference type="OrthoDB" id="445947at2759"/>
<comment type="caution">
    <text evidence="2">The sequence shown here is derived from an EMBL/GenBank/DDBJ whole genome shotgun (WGS) entry which is preliminary data.</text>
</comment>
<evidence type="ECO:0000313" key="3">
    <source>
        <dbReference type="Proteomes" id="UP000649617"/>
    </source>
</evidence>
<keyword evidence="3" id="KW-1185">Reference proteome</keyword>
<sequence>MNSIYYAEGAVYRLGQVDSNDSGDFHFSEQQRPEVAYRSSSGESGGSFTIQLGPTSTLPGRLGTSDPAALRMSRRNITSWANCASTANCVSLRDYMRFRPPLAQEEPQLSFGSALHVGDGVNAMCLVCSYHKPPLRVCKNGAFCDFCHLHDGRRNRRRRHARDATGRMTWADTEIQVLQSIDL</sequence>
<accession>A0A812N772</accession>
<dbReference type="Proteomes" id="UP000649617">
    <property type="component" value="Unassembled WGS sequence"/>
</dbReference>
<feature type="compositionally biased region" description="Polar residues" evidence="1">
    <location>
        <begin position="38"/>
        <end position="57"/>
    </location>
</feature>
<dbReference type="EMBL" id="CAJNIZ010010003">
    <property type="protein sequence ID" value="CAE7292176.1"/>
    <property type="molecule type" value="Genomic_DNA"/>
</dbReference>
<feature type="region of interest" description="Disordered" evidence="1">
    <location>
        <begin position="23"/>
        <end position="57"/>
    </location>
</feature>
<gene>
    <name evidence="2" type="primary">bst1</name>
    <name evidence="2" type="ORF">SPIL2461_LOCUS6564</name>
</gene>
<proteinExistence type="predicted"/>
<dbReference type="AlphaFoldDB" id="A0A812N772"/>
<feature type="compositionally biased region" description="Basic and acidic residues" evidence="1">
    <location>
        <begin position="23"/>
        <end position="32"/>
    </location>
</feature>
<evidence type="ECO:0000313" key="2">
    <source>
        <dbReference type="EMBL" id="CAE7292176.1"/>
    </source>
</evidence>
<reference evidence="2" key="1">
    <citation type="submission" date="2021-02" db="EMBL/GenBank/DDBJ databases">
        <authorList>
            <person name="Dougan E. K."/>
            <person name="Rhodes N."/>
            <person name="Thang M."/>
            <person name="Chan C."/>
        </authorList>
    </citation>
    <scope>NUCLEOTIDE SEQUENCE</scope>
</reference>